<dbReference type="PANTHER" id="PTHR40697:SF3">
    <property type="entry name" value="ACETOIN CATABOLISM PROTEIN X"/>
    <property type="match status" value="1"/>
</dbReference>
<dbReference type="SUPFAM" id="SSF111331">
    <property type="entry name" value="NAD kinase/diacylglycerol kinase-like"/>
    <property type="match status" value="1"/>
</dbReference>
<organism evidence="2 3">
    <name type="scientific">Phytopseudomonas flavescens</name>
    <dbReference type="NCBI Taxonomy" id="29435"/>
    <lineage>
        <taxon>Bacteria</taxon>
        <taxon>Pseudomonadati</taxon>
        <taxon>Pseudomonadota</taxon>
        <taxon>Gammaproteobacteria</taxon>
        <taxon>Pseudomonadales</taxon>
        <taxon>Pseudomonadaceae</taxon>
        <taxon>Phytopseudomonas</taxon>
    </lineage>
</organism>
<dbReference type="InterPro" id="IPR002504">
    <property type="entry name" value="NADK"/>
</dbReference>
<evidence type="ECO:0000256" key="1">
    <source>
        <dbReference type="ARBA" id="ARBA00022490"/>
    </source>
</evidence>
<gene>
    <name evidence="2" type="ORF">SAMN05216588_114146</name>
</gene>
<dbReference type="GO" id="GO:0003951">
    <property type="term" value="F:NAD+ kinase activity"/>
    <property type="evidence" value="ECO:0007669"/>
    <property type="project" value="InterPro"/>
</dbReference>
<dbReference type="Proteomes" id="UP000198606">
    <property type="component" value="Unassembled WGS sequence"/>
</dbReference>
<dbReference type="STRING" id="29435.SAMN05216588_114146"/>
<dbReference type="PANTHER" id="PTHR40697">
    <property type="entry name" value="ACETOIN CATABOLISM PROTEIN X"/>
    <property type="match status" value="1"/>
</dbReference>
<dbReference type="GO" id="GO:0051287">
    <property type="term" value="F:NAD binding"/>
    <property type="evidence" value="ECO:0007669"/>
    <property type="project" value="UniProtKB-ARBA"/>
</dbReference>
<accession>A0A1G8JHX4</accession>
<keyword evidence="2" id="KW-0418">Kinase</keyword>
<dbReference type="InterPro" id="IPR039065">
    <property type="entry name" value="AcoX-like"/>
</dbReference>
<dbReference type="PIRSF" id="PIRSF018567">
    <property type="entry name" value="AcoX"/>
    <property type="match status" value="1"/>
</dbReference>
<proteinExistence type="predicted"/>
<evidence type="ECO:0000313" key="2">
    <source>
        <dbReference type="EMBL" id="SDI30691.1"/>
    </source>
</evidence>
<evidence type="ECO:0000313" key="3">
    <source>
        <dbReference type="Proteomes" id="UP000198606"/>
    </source>
</evidence>
<dbReference type="Gene3D" id="3.40.50.10330">
    <property type="entry name" value="Probable inorganic polyphosphate/atp-NAD kinase, domain 1"/>
    <property type="match status" value="1"/>
</dbReference>
<dbReference type="InterPro" id="IPR011391">
    <property type="entry name" value="AcoX_kinase"/>
</dbReference>
<dbReference type="Pfam" id="PF01513">
    <property type="entry name" value="NAD_kinase"/>
    <property type="match status" value="1"/>
</dbReference>
<dbReference type="EMBL" id="FNDG01000014">
    <property type="protein sequence ID" value="SDI30691.1"/>
    <property type="molecule type" value="Genomic_DNA"/>
</dbReference>
<keyword evidence="1" id="KW-0963">Cytoplasm</keyword>
<keyword evidence="2" id="KW-0808">Transferase</keyword>
<dbReference type="GO" id="GO:0006741">
    <property type="term" value="P:NADP+ biosynthetic process"/>
    <property type="evidence" value="ECO:0007669"/>
    <property type="project" value="InterPro"/>
</dbReference>
<sequence>MTVCVGIIPNPASGRDLRRLTGHAGLVSSTEKAGAVMRLLGALGSTGVERVLLPPDMTGIAAAVLKASAGRQALANRWPRIDYLDMPLSQSVDDTRLAARMMVEAGVSLIAVLGGDGTHKAVAAQVGDVPLLTLTTGTNNAFPDQREATSAGLAAGLLACGRVPAAIALRRNKRLLLEIPERNLCEWALVDIAVCAQAYNGARAVTRIEDIEEVFVAFAEPGAIGISALCGLWQPVSRQDPRGAWLRLHPQARERLIVPLAPGVLQEAGIVAGGPLQPGCPRRPTSDAGTFALDGEREIEFGPEDTPTIRVDGQGPLSIDVERVLAHAARQRLLLRHVPARFDPLTGEQQCPMHPVSSN</sequence>
<dbReference type="AlphaFoldDB" id="A0A1G8JHX4"/>
<protein>
    <submittedName>
        <fullName evidence="2">Predicted polyphosphate-or ATP-dependent NAD kinase</fullName>
    </submittedName>
</protein>
<dbReference type="InterPro" id="IPR016064">
    <property type="entry name" value="NAD/diacylglycerol_kinase_sf"/>
</dbReference>
<reference evidence="2 3" key="1">
    <citation type="submission" date="2016-10" db="EMBL/GenBank/DDBJ databases">
        <authorList>
            <person name="de Groot N.N."/>
        </authorList>
    </citation>
    <scope>NUCLEOTIDE SEQUENCE [LARGE SCALE GENOMIC DNA]</scope>
    <source>
        <strain evidence="2 3">LMG 18387</strain>
    </source>
</reference>
<name>A0A1G8JHX4_9GAMM</name>
<dbReference type="InterPro" id="IPR017438">
    <property type="entry name" value="ATP-NAD_kinase_N"/>
</dbReference>
<dbReference type="GO" id="GO:0005524">
    <property type="term" value="F:ATP binding"/>
    <property type="evidence" value="ECO:0007669"/>
    <property type="project" value="UniProtKB-ARBA"/>
</dbReference>
<dbReference type="RefSeq" id="WP_084306167.1">
    <property type="nucleotide sequence ID" value="NZ_FNDG01000014.1"/>
</dbReference>